<dbReference type="EMBL" id="LVKB01000071">
    <property type="protein sequence ID" value="ORD96635.1"/>
    <property type="molecule type" value="Genomic_DNA"/>
</dbReference>
<feature type="region of interest" description="Disordered" evidence="1">
    <location>
        <begin position="163"/>
        <end position="293"/>
    </location>
</feature>
<feature type="compositionally biased region" description="Low complexity" evidence="1">
    <location>
        <begin position="201"/>
        <end position="219"/>
    </location>
</feature>
<reference evidence="4 5" key="1">
    <citation type="journal article" date="2017" name="Environ. Microbiol.">
        <title>Decay of the glycolytic pathway and adaptation to intranuclear parasitism within Enterocytozoonidae microsporidia.</title>
        <authorList>
            <person name="Wiredu Boakye D."/>
            <person name="Jaroenlak P."/>
            <person name="Prachumwat A."/>
            <person name="Williams T.A."/>
            <person name="Bateman K.S."/>
            <person name="Itsathitphaisarn O."/>
            <person name="Sritunyalucksana K."/>
            <person name="Paszkiewicz K.H."/>
            <person name="Moore K.A."/>
            <person name="Stentiford G.D."/>
            <person name="Williams B.A."/>
        </authorList>
    </citation>
    <scope>NUCLEOTIDE SEQUENCE [LARGE SCALE GENOMIC DNA]</scope>
    <source>
        <strain evidence="5">canceri</strain>
        <strain evidence="3">Canceri</strain>
        <strain evidence="2 4">GB1</strain>
    </source>
</reference>
<dbReference type="VEuPathDB" id="MicrosporidiaDB:A0H76_327"/>
<feature type="compositionally biased region" description="Basic and acidic residues" evidence="1">
    <location>
        <begin position="189"/>
        <end position="199"/>
    </location>
</feature>
<keyword evidence="4" id="KW-1185">Reference proteome</keyword>
<sequence>MIEDNINILKVYDPVIKKIKTYKIVSDKISIGNMEVSDMKINSPEFEIITMSIDFNNLEMIITNKITNSENVYYLNKEFPLVRVHTFFFFCKPRYEIVNETDDLNINRLLEQKINSTPKTTKRAVSFKDVNFKDVLINLSASKVNSPVMKELCNKNKKVISKDKSKDKSLDLSGDNLNNTLNSKAYENSSKEIKEDSKLGNDNNEIFNNSVNNSINSNDNEIKDNKSEIQNNNKEEVKLQQPKRKRQKKHTPTDPRVPFPYEKLEPSKLSPQQRAAITRRKNRVKELEKKENN</sequence>
<feature type="compositionally biased region" description="Basic and acidic residues" evidence="1">
    <location>
        <begin position="284"/>
        <end position="293"/>
    </location>
</feature>
<evidence type="ECO:0000313" key="4">
    <source>
        <dbReference type="Proteomes" id="UP000192356"/>
    </source>
</evidence>
<feature type="compositionally biased region" description="Basic and acidic residues" evidence="1">
    <location>
        <begin position="220"/>
        <end position="238"/>
    </location>
</feature>
<evidence type="ECO:0000256" key="1">
    <source>
        <dbReference type="SAM" id="MobiDB-lite"/>
    </source>
</evidence>
<name>A0A1X0QAA4_9MICR</name>
<evidence type="ECO:0000313" key="3">
    <source>
        <dbReference type="EMBL" id="ORD99714.1"/>
    </source>
</evidence>
<protein>
    <submittedName>
        <fullName evidence="2">Uncharacterized protein</fullName>
    </submittedName>
</protein>
<gene>
    <name evidence="3" type="ORF">A0H76_327</name>
    <name evidence="2" type="ORF">HERIO_1436</name>
</gene>
<organism evidence="2 4">
    <name type="scientific">Hepatospora eriocheir</name>
    <dbReference type="NCBI Taxonomy" id="1081669"/>
    <lineage>
        <taxon>Eukaryota</taxon>
        <taxon>Fungi</taxon>
        <taxon>Fungi incertae sedis</taxon>
        <taxon>Microsporidia</taxon>
        <taxon>Hepatosporidae</taxon>
        <taxon>Hepatospora</taxon>
    </lineage>
</organism>
<dbReference type="VEuPathDB" id="MicrosporidiaDB:HERIO_1436"/>
<dbReference type="Proteomes" id="UP000192501">
    <property type="component" value="Unassembled WGS sequence"/>
</dbReference>
<dbReference type="EMBL" id="LTAI01000127">
    <property type="protein sequence ID" value="ORD99714.1"/>
    <property type="molecule type" value="Genomic_DNA"/>
</dbReference>
<accession>A0A1X0QAA4</accession>
<proteinExistence type="predicted"/>
<evidence type="ECO:0000313" key="2">
    <source>
        <dbReference type="EMBL" id="ORD96635.1"/>
    </source>
</evidence>
<feature type="compositionally biased region" description="Low complexity" evidence="1">
    <location>
        <begin position="171"/>
        <end position="183"/>
    </location>
</feature>
<comment type="caution">
    <text evidence="2">The sequence shown here is derived from an EMBL/GenBank/DDBJ whole genome shotgun (WGS) entry which is preliminary data.</text>
</comment>
<dbReference type="Proteomes" id="UP000192356">
    <property type="component" value="Unassembled WGS sequence"/>
</dbReference>
<feature type="compositionally biased region" description="Basic residues" evidence="1">
    <location>
        <begin position="241"/>
        <end position="250"/>
    </location>
</feature>
<evidence type="ECO:0000313" key="5">
    <source>
        <dbReference type="Proteomes" id="UP000192501"/>
    </source>
</evidence>
<dbReference type="AlphaFoldDB" id="A0A1X0QAA4"/>